<dbReference type="Proteomes" id="UP001500459">
    <property type="component" value="Unassembled WGS sequence"/>
</dbReference>
<dbReference type="InterPro" id="IPR046111">
    <property type="entry name" value="DUF6048"/>
</dbReference>
<comment type="caution">
    <text evidence="1">The sequence shown here is derived from an EMBL/GenBank/DDBJ whole genome shotgun (WGS) entry which is preliminary data.</text>
</comment>
<dbReference type="Pfam" id="PF19515">
    <property type="entry name" value="DUF6048"/>
    <property type="match status" value="1"/>
</dbReference>
<evidence type="ECO:0000313" key="2">
    <source>
        <dbReference type="Proteomes" id="UP001500459"/>
    </source>
</evidence>
<protein>
    <submittedName>
        <fullName evidence="1">DUF6048 family protein</fullName>
    </submittedName>
</protein>
<accession>A0ABP6US09</accession>
<organism evidence="1 2">
    <name type="scientific">Aquimarina addita</name>
    <dbReference type="NCBI Taxonomy" id="870485"/>
    <lineage>
        <taxon>Bacteria</taxon>
        <taxon>Pseudomonadati</taxon>
        <taxon>Bacteroidota</taxon>
        <taxon>Flavobacteriia</taxon>
        <taxon>Flavobacteriales</taxon>
        <taxon>Flavobacteriaceae</taxon>
        <taxon>Aquimarina</taxon>
    </lineage>
</organism>
<keyword evidence="2" id="KW-1185">Reference proteome</keyword>
<name>A0ABP6US09_9FLAO</name>
<proteinExistence type="predicted"/>
<gene>
    <name evidence="1" type="ORF">GCM10022393_35330</name>
</gene>
<sequence length="235" mass="27070">MCGVISAQEEKEKEEEKKITARDTLPPAEKYGFRVGVDIGRLIRTVLSEDNDDTNDEYTGFEILGDYRIYKNYYLAAEIGNESLLRNEENISVEGAGSYARIGADYNAYNNWYGMQNSIYVGLRYGFSTFNQTLNSYKIFNNSDYFPVPVRNERIEVDSLTASWVEFILGIKVETFKNLYLGANISLRRLLSEKTPDRFDNLFVPGFGRTNDYSSYNVGYTYSISYLIPFVKKKR</sequence>
<evidence type="ECO:0000313" key="1">
    <source>
        <dbReference type="EMBL" id="GAA3518154.1"/>
    </source>
</evidence>
<dbReference type="EMBL" id="BAABCW010000019">
    <property type="protein sequence ID" value="GAA3518154.1"/>
    <property type="molecule type" value="Genomic_DNA"/>
</dbReference>
<reference evidence="2" key="1">
    <citation type="journal article" date="2019" name="Int. J. Syst. Evol. Microbiol.">
        <title>The Global Catalogue of Microorganisms (GCM) 10K type strain sequencing project: providing services to taxonomists for standard genome sequencing and annotation.</title>
        <authorList>
            <consortium name="The Broad Institute Genomics Platform"/>
            <consortium name="The Broad Institute Genome Sequencing Center for Infectious Disease"/>
            <person name="Wu L."/>
            <person name="Ma J."/>
        </authorList>
    </citation>
    <scope>NUCLEOTIDE SEQUENCE [LARGE SCALE GENOMIC DNA]</scope>
    <source>
        <strain evidence="2">JCM 17106</strain>
    </source>
</reference>